<keyword evidence="2" id="KW-0732">Signal</keyword>
<keyword evidence="4" id="KW-1185">Reference proteome</keyword>
<feature type="signal peptide" evidence="2">
    <location>
        <begin position="1"/>
        <end position="21"/>
    </location>
</feature>
<reference evidence="4" key="1">
    <citation type="submission" date="2016-11" db="EMBL/GenBank/DDBJ databases">
        <authorList>
            <person name="Varghese N."/>
            <person name="Submissions S."/>
        </authorList>
    </citation>
    <scope>NUCLEOTIDE SEQUENCE [LARGE SCALE GENOMIC DNA]</scope>
    <source>
        <strain evidence="4">DSM 26884</strain>
    </source>
</reference>
<dbReference type="Gene3D" id="2.40.128.410">
    <property type="match status" value="1"/>
</dbReference>
<dbReference type="GeneID" id="92713469"/>
<accession>A0A1M6IEN9</accession>
<organism evidence="3 4">
    <name type="scientific">Bacteroides stercorirosoris</name>
    <dbReference type="NCBI Taxonomy" id="871324"/>
    <lineage>
        <taxon>Bacteria</taxon>
        <taxon>Pseudomonadati</taxon>
        <taxon>Bacteroidota</taxon>
        <taxon>Bacteroidia</taxon>
        <taxon>Bacteroidales</taxon>
        <taxon>Bacteroidaceae</taxon>
        <taxon>Bacteroides</taxon>
    </lineage>
</organism>
<name>A0A1M6IEN9_9BACE</name>
<evidence type="ECO:0000256" key="1">
    <source>
        <dbReference type="SAM" id="MobiDB-lite"/>
    </source>
</evidence>
<feature type="compositionally biased region" description="Basic and acidic residues" evidence="1">
    <location>
        <begin position="27"/>
        <end position="46"/>
    </location>
</feature>
<evidence type="ECO:0000256" key="2">
    <source>
        <dbReference type="SAM" id="SignalP"/>
    </source>
</evidence>
<feature type="chain" id="PRO_5009918398" description="DUF4251 domain-containing protein" evidence="2">
    <location>
        <begin position="22"/>
        <end position="192"/>
    </location>
</feature>
<gene>
    <name evidence="3" type="ORF">SAMN05444350_12279</name>
</gene>
<dbReference type="eggNOG" id="ENOG502ZPPH">
    <property type="taxonomic scope" value="Bacteria"/>
</dbReference>
<dbReference type="AlphaFoldDB" id="A0A1M6IEN9"/>
<proteinExistence type="predicted"/>
<evidence type="ECO:0008006" key="5">
    <source>
        <dbReference type="Google" id="ProtNLM"/>
    </source>
</evidence>
<sequence length="192" mass="20860">MKKIIALMMLVFIGASTAMYAQQSSSENRRAERKAQRDAEKAREKREEAQAYANAVQAINNRKFVLEADRITFKRGRSAFVTSNTNFVLLNGEKASVQVAFNGPYAGPNGIGGITVDGRVGEIKTTTDKKGNVNCNFNVVGVGISAQVSIRLTHDTNSASVTINPNFNSNRLLLDGKVIPLSESSVFKGRAF</sequence>
<feature type="region of interest" description="Disordered" evidence="1">
    <location>
        <begin position="23"/>
        <end position="46"/>
    </location>
</feature>
<dbReference type="InterPro" id="IPR025347">
    <property type="entry name" value="DUF4251"/>
</dbReference>
<dbReference type="EMBL" id="FQZN01000022">
    <property type="protein sequence ID" value="SHJ32885.1"/>
    <property type="molecule type" value="Genomic_DNA"/>
</dbReference>
<evidence type="ECO:0000313" key="3">
    <source>
        <dbReference type="EMBL" id="SHJ32885.1"/>
    </source>
</evidence>
<dbReference type="Pfam" id="PF14059">
    <property type="entry name" value="DUF4251"/>
    <property type="match status" value="1"/>
</dbReference>
<protein>
    <recommendedName>
        <fullName evidence="5">DUF4251 domain-containing protein</fullName>
    </recommendedName>
</protein>
<dbReference type="Proteomes" id="UP000184192">
    <property type="component" value="Unassembled WGS sequence"/>
</dbReference>
<evidence type="ECO:0000313" key="4">
    <source>
        <dbReference type="Proteomes" id="UP000184192"/>
    </source>
</evidence>
<dbReference type="RefSeq" id="WP_025833098.1">
    <property type="nucleotide sequence ID" value="NZ_FQZN01000022.1"/>
</dbReference>